<proteinExistence type="predicted"/>
<keyword evidence="3" id="KW-1185">Reference proteome</keyword>
<organism evidence="2 3">
    <name type="scientific">Methylobacterium tardum</name>
    <dbReference type="NCBI Taxonomy" id="374432"/>
    <lineage>
        <taxon>Bacteria</taxon>
        <taxon>Pseudomonadati</taxon>
        <taxon>Pseudomonadota</taxon>
        <taxon>Alphaproteobacteria</taxon>
        <taxon>Hyphomicrobiales</taxon>
        <taxon>Methylobacteriaceae</taxon>
        <taxon>Methylobacterium</taxon>
    </lineage>
</organism>
<reference evidence="3" key="1">
    <citation type="journal article" date="2019" name="Int. J. Syst. Evol. Microbiol.">
        <title>The Global Catalogue of Microorganisms (GCM) 10K type strain sequencing project: providing services to taxonomists for standard genome sequencing and annotation.</title>
        <authorList>
            <consortium name="The Broad Institute Genomics Platform"/>
            <consortium name="The Broad Institute Genome Sequencing Center for Infectious Disease"/>
            <person name="Wu L."/>
            <person name="Ma J."/>
        </authorList>
    </citation>
    <scope>NUCLEOTIDE SEQUENCE [LARGE SCALE GENOMIC DNA]</scope>
    <source>
        <strain evidence="3">NBRC 103632</strain>
    </source>
</reference>
<protein>
    <submittedName>
        <fullName evidence="2">Uncharacterized protein</fullName>
    </submittedName>
</protein>
<gene>
    <name evidence="2" type="ORF">GCM10007890_00870</name>
</gene>
<dbReference type="AlphaFoldDB" id="A0AA37T7B8"/>
<evidence type="ECO:0000313" key="3">
    <source>
        <dbReference type="Proteomes" id="UP001157440"/>
    </source>
</evidence>
<dbReference type="RefSeq" id="WP_238199269.1">
    <property type="nucleotide sequence ID" value="NZ_BPQZ01000033.1"/>
</dbReference>
<dbReference type="EMBL" id="BSPL01000002">
    <property type="protein sequence ID" value="GLS68076.1"/>
    <property type="molecule type" value="Genomic_DNA"/>
</dbReference>
<accession>A0AA37T7B8</accession>
<evidence type="ECO:0000313" key="2">
    <source>
        <dbReference type="EMBL" id="GLS68076.1"/>
    </source>
</evidence>
<dbReference type="Proteomes" id="UP001157440">
    <property type="component" value="Unassembled WGS sequence"/>
</dbReference>
<comment type="caution">
    <text evidence="2">The sequence shown here is derived from an EMBL/GenBank/DDBJ whole genome shotgun (WGS) entry which is preliminary data.</text>
</comment>
<sequence length="263" mass="28285">MNMIPTVSVRHNRHDGNVAPHVTLGPSYIDRQPAPLAPRTVAQILLDRDAALAEREALEASRADLVLNGSAEDLLALDTRIALAKIKQDQAETQHAVAISAEAEARAEAEAEQVRRRALRKAGMKASAEVAKLADQYLAMATALADLLGRLREHERVIAEANQNLPEGAEPVPPGEPHNGNPGTPSYYETQYDVVRLNPDGSRAGVTSTPGKLVEKRIPKEVCIPATPSIPHTPLSGRPYLPGLGADASPIWGARHYINGETR</sequence>
<name>A0AA37T7B8_9HYPH</name>
<evidence type="ECO:0000256" key="1">
    <source>
        <dbReference type="SAM" id="MobiDB-lite"/>
    </source>
</evidence>
<feature type="region of interest" description="Disordered" evidence="1">
    <location>
        <begin position="163"/>
        <end position="186"/>
    </location>
</feature>